<sequence length="357" mass="41246">MLTYHKVMSLLKNNSIRRKVPNQQSDSTTDFIGFGNLPNQIHRKLAKRGFELTLMVVGESGLGKTTLINSLFQRDLHSQQHLSNAAPEQLYSSIKIEPSTIDIEECGVKVRLTIINTPGYGDSINCTDNYKSILNYIDNQFELYFDAESGLNRRSISDNRVHCLFYFISSLARGLKPLDIECMKALHHKVNIIPIIAKADALTSDELIQMKQNIIEQIHGHHIQIYQIPDCDADEDEELKEKNIQLKSCLPFAIISSTQCFEAKGKQIYGRIYPWGLIDIEDSNHSDFLKLRNMLIIHMQDLQQVTHEFHYENYRLEKLQLKKYDGPQRKLLQEKDNELRRMQDLLCKVQGQLAEKL</sequence>
<keyword evidence="10" id="KW-1185">Reference proteome</keyword>
<protein>
    <recommendedName>
        <fullName evidence="8">Septin-type G domain-containing protein</fullName>
    </recommendedName>
</protein>
<dbReference type="FunFam" id="3.40.50.300:FF:000162">
    <property type="entry name" value="septin-7 isoform X1"/>
    <property type="match status" value="1"/>
</dbReference>
<evidence type="ECO:0000256" key="6">
    <source>
        <dbReference type="ARBA" id="ARBA00023306"/>
    </source>
</evidence>
<gene>
    <name evidence="9" type="ORF">UJA718_LOCUS10423</name>
</gene>
<dbReference type="PANTHER" id="PTHR18884">
    <property type="entry name" value="SEPTIN"/>
    <property type="match status" value="1"/>
</dbReference>
<dbReference type="GO" id="GO:0005856">
    <property type="term" value="C:cytoskeleton"/>
    <property type="evidence" value="ECO:0007669"/>
    <property type="project" value="UniProtKB-ARBA"/>
</dbReference>
<evidence type="ECO:0000256" key="2">
    <source>
        <dbReference type="ARBA" id="ARBA00022618"/>
    </source>
</evidence>
<dbReference type="GO" id="GO:0051301">
    <property type="term" value="P:cell division"/>
    <property type="evidence" value="ECO:0007669"/>
    <property type="project" value="UniProtKB-KW"/>
</dbReference>
<organism evidence="9 10">
    <name type="scientific">Rotaria socialis</name>
    <dbReference type="NCBI Taxonomy" id="392032"/>
    <lineage>
        <taxon>Eukaryota</taxon>
        <taxon>Metazoa</taxon>
        <taxon>Spiralia</taxon>
        <taxon>Gnathifera</taxon>
        <taxon>Rotifera</taxon>
        <taxon>Eurotatoria</taxon>
        <taxon>Bdelloidea</taxon>
        <taxon>Philodinida</taxon>
        <taxon>Philodinidae</taxon>
        <taxon>Rotaria</taxon>
    </lineage>
</organism>
<name>A0A820FPH5_9BILA</name>
<dbReference type="Pfam" id="PF00735">
    <property type="entry name" value="Septin"/>
    <property type="match status" value="1"/>
</dbReference>
<dbReference type="AlphaFoldDB" id="A0A820FPH5"/>
<keyword evidence="5 7" id="KW-0342">GTP-binding</keyword>
<dbReference type="CDD" id="cd01850">
    <property type="entry name" value="CDC_Septin"/>
    <property type="match status" value="1"/>
</dbReference>
<dbReference type="InterPro" id="IPR030379">
    <property type="entry name" value="G_SEPTIN_dom"/>
</dbReference>
<evidence type="ECO:0000256" key="7">
    <source>
        <dbReference type="RuleBase" id="RU004560"/>
    </source>
</evidence>
<accession>A0A820FPH5</accession>
<evidence type="ECO:0000256" key="1">
    <source>
        <dbReference type="ARBA" id="ARBA00004626"/>
    </source>
</evidence>
<comment type="similarity">
    <text evidence="7">Belongs to the TRAFAC class TrmE-Era-EngA-EngB-Septin-like GTPase superfamily. Septin GTPase family.</text>
</comment>
<keyword evidence="4" id="KW-0175">Coiled coil</keyword>
<keyword evidence="3 7" id="KW-0547">Nucleotide-binding</keyword>
<reference evidence="9" key="1">
    <citation type="submission" date="2021-02" db="EMBL/GenBank/DDBJ databases">
        <authorList>
            <person name="Nowell W R."/>
        </authorList>
    </citation>
    <scope>NUCLEOTIDE SEQUENCE</scope>
</reference>
<evidence type="ECO:0000313" key="10">
    <source>
        <dbReference type="Proteomes" id="UP000663873"/>
    </source>
</evidence>
<evidence type="ECO:0000259" key="8">
    <source>
        <dbReference type="PROSITE" id="PS51719"/>
    </source>
</evidence>
<comment type="subcellular location">
    <subcellularLocation>
        <location evidence="1">Cleavage furrow</location>
    </subcellularLocation>
</comment>
<dbReference type="Proteomes" id="UP000663873">
    <property type="component" value="Unassembled WGS sequence"/>
</dbReference>
<keyword evidence="2" id="KW-0132">Cell division</keyword>
<proteinExistence type="inferred from homology"/>
<dbReference type="PIRSF" id="PIRSF006698">
    <property type="entry name" value="Septin"/>
    <property type="match status" value="1"/>
</dbReference>
<evidence type="ECO:0000256" key="4">
    <source>
        <dbReference type="ARBA" id="ARBA00023054"/>
    </source>
</evidence>
<dbReference type="SUPFAM" id="SSF52540">
    <property type="entry name" value="P-loop containing nucleoside triphosphate hydrolases"/>
    <property type="match status" value="1"/>
</dbReference>
<dbReference type="InterPro" id="IPR016491">
    <property type="entry name" value="Septin"/>
</dbReference>
<feature type="domain" description="Septin-type G" evidence="8">
    <location>
        <begin position="48"/>
        <end position="321"/>
    </location>
</feature>
<keyword evidence="6" id="KW-0131">Cell cycle</keyword>
<dbReference type="GO" id="GO:0005525">
    <property type="term" value="F:GTP binding"/>
    <property type="evidence" value="ECO:0007669"/>
    <property type="project" value="UniProtKB-KW"/>
</dbReference>
<dbReference type="EMBL" id="CAJOBP010001225">
    <property type="protein sequence ID" value="CAF4265270.1"/>
    <property type="molecule type" value="Genomic_DNA"/>
</dbReference>
<dbReference type="PROSITE" id="PS51719">
    <property type="entry name" value="G_SEPTIN"/>
    <property type="match status" value="1"/>
</dbReference>
<dbReference type="InterPro" id="IPR027417">
    <property type="entry name" value="P-loop_NTPase"/>
</dbReference>
<evidence type="ECO:0000256" key="3">
    <source>
        <dbReference type="ARBA" id="ARBA00022741"/>
    </source>
</evidence>
<evidence type="ECO:0000256" key="5">
    <source>
        <dbReference type="ARBA" id="ARBA00023134"/>
    </source>
</evidence>
<dbReference type="GO" id="GO:0032154">
    <property type="term" value="C:cleavage furrow"/>
    <property type="evidence" value="ECO:0007669"/>
    <property type="project" value="UniProtKB-SubCell"/>
</dbReference>
<evidence type="ECO:0000313" key="9">
    <source>
        <dbReference type="EMBL" id="CAF4265270.1"/>
    </source>
</evidence>
<comment type="caution">
    <text evidence="9">The sequence shown here is derived from an EMBL/GenBank/DDBJ whole genome shotgun (WGS) entry which is preliminary data.</text>
</comment>
<dbReference type="Gene3D" id="3.40.50.300">
    <property type="entry name" value="P-loop containing nucleotide triphosphate hydrolases"/>
    <property type="match status" value="1"/>
</dbReference>